<feature type="transmembrane region" description="Helical" evidence="1">
    <location>
        <begin position="66"/>
        <end position="88"/>
    </location>
</feature>
<proteinExistence type="predicted"/>
<dbReference type="EMBL" id="BAABHK010000016">
    <property type="protein sequence ID" value="GAA4635852.1"/>
    <property type="molecule type" value="Genomic_DNA"/>
</dbReference>
<name>A0ABP8UNB9_9ACTN</name>
<organism evidence="2 3">
    <name type="scientific">Actinoallomurus vinaceus</name>
    <dbReference type="NCBI Taxonomy" id="1080074"/>
    <lineage>
        <taxon>Bacteria</taxon>
        <taxon>Bacillati</taxon>
        <taxon>Actinomycetota</taxon>
        <taxon>Actinomycetes</taxon>
        <taxon>Streptosporangiales</taxon>
        <taxon>Thermomonosporaceae</taxon>
        <taxon>Actinoallomurus</taxon>
    </lineage>
</organism>
<evidence type="ECO:0000313" key="2">
    <source>
        <dbReference type="EMBL" id="GAA4635852.1"/>
    </source>
</evidence>
<reference evidence="3" key="1">
    <citation type="journal article" date="2019" name="Int. J. Syst. Evol. Microbiol.">
        <title>The Global Catalogue of Microorganisms (GCM) 10K type strain sequencing project: providing services to taxonomists for standard genome sequencing and annotation.</title>
        <authorList>
            <consortium name="The Broad Institute Genomics Platform"/>
            <consortium name="The Broad Institute Genome Sequencing Center for Infectious Disease"/>
            <person name="Wu L."/>
            <person name="Ma J."/>
        </authorList>
    </citation>
    <scope>NUCLEOTIDE SEQUENCE [LARGE SCALE GENOMIC DNA]</scope>
    <source>
        <strain evidence="3">JCM 17939</strain>
    </source>
</reference>
<evidence type="ECO:0000313" key="3">
    <source>
        <dbReference type="Proteomes" id="UP001501442"/>
    </source>
</evidence>
<dbReference type="Proteomes" id="UP001501442">
    <property type="component" value="Unassembled WGS sequence"/>
</dbReference>
<protein>
    <submittedName>
        <fullName evidence="2">Uncharacterized protein</fullName>
    </submittedName>
</protein>
<keyword evidence="3" id="KW-1185">Reference proteome</keyword>
<keyword evidence="1" id="KW-1133">Transmembrane helix</keyword>
<feature type="transmembrane region" description="Helical" evidence="1">
    <location>
        <begin position="100"/>
        <end position="127"/>
    </location>
</feature>
<keyword evidence="1" id="KW-0812">Transmembrane</keyword>
<gene>
    <name evidence="2" type="ORF">GCM10023196_083170</name>
</gene>
<evidence type="ECO:0000256" key="1">
    <source>
        <dbReference type="SAM" id="Phobius"/>
    </source>
</evidence>
<keyword evidence="1" id="KW-0472">Membrane</keyword>
<sequence length="187" mass="20091">MDFGPASNACPLCQMTDQIQPVPGIVTSQTAHSNAYVRGYRAYGVSSTSLAQLLDLPRPRPPRGMVTTGVILTAIGVPLGALFLLVSLGARHSETNSAPAWASVIAPLFMTIPVWGPGLVCLVVGFVRMRGFRRGAPLRDMAWQVWSTARYCFRDHAVFLPHGAHAPAESARSLIFDTAQRALAGSY</sequence>
<accession>A0ABP8UNB9</accession>
<comment type="caution">
    <text evidence="2">The sequence shown here is derived from an EMBL/GenBank/DDBJ whole genome shotgun (WGS) entry which is preliminary data.</text>
</comment>